<accession>A0A645A4B3</accession>
<dbReference type="GO" id="GO:0003690">
    <property type="term" value="F:double-stranded DNA binding"/>
    <property type="evidence" value="ECO:0007669"/>
    <property type="project" value="TreeGrafter"/>
</dbReference>
<dbReference type="NCBIfam" id="TIGR02772">
    <property type="entry name" value="Ku_bact"/>
    <property type="match status" value="1"/>
</dbReference>
<sequence>MIARKSVITFGMVAIPIALYTATGDNDIHFNQLHKEDSGRIRYKKTCAHCGKELDAKDIVKGFEYDEDKYVVITDEEIEKIKTEKEKSIQILHFAQLNQISPVYYDKTYQAAPEVGGEKAFELLRSALMAEQKIAIGKTVMGTKDTLMAIIPREEGILISTMFYADDIKELQKQYTKPEISEQELNMAKILINSMDTPFDPSKYKDEYQERLKSLVETKISGKEVVAAADDTGTGKVIDLMEALKASVEKAKKENAKTDKPKTDKPKKEKPKKEKATG</sequence>
<dbReference type="InterPro" id="IPR016194">
    <property type="entry name" value="SPOC-like_C_dom_sf"/>
</dbReference>
<feature type="region of interest" description="Disordered" evidence="2">
    <location>
        <begin position="249"/>
        <end position="278"/>
    </location>
</feature>
<feature type="domain" description="Ku" evidence="3">
    <location>
        <begin position="51"/>
        <end position="179"/>
    </location>
</feature>
<dbReference type="PIRSF" id="PIRSF006493">
    <property type="entry name" value="Prok_Ku"/>
    <property type="match status" value="1"/>
</dbReference>
<dbReference type="GO" id="GO:0006303">
    <property type="term" value="P:double-strand break repair via nonhomologous end joining"/>
    <property type="evidence" value="ECO:0007669"/>
    <property type="project" value="InterPro"/>
</dbReference>
<organism evidence="4">
    <name type="scientific">bioreactor metagenome</name>
    <dbReference type="NCBI Taxonomy" id="1076179"/>
    <lineage>
        <taxon>unclassified sequences</taxon>
        <taxon>metagenomes</taxon>
        <taxon>ecological metagenomes</taxon>
    </lineage>
</organism>
<dbReference type="EMBL" id="VSSQ01011873">
    <property type="protein sequence ID" value="MPM47907.1"/>
    <property type="molecule type" value="Genomic_DNA"/>
</dbReference>
<proteinExistence type="inferred from homology"/>
<dbReference type="AlphaFoldDB" id="A0A645A4B3"/>
<dbReference type="Pfam" id="PF02735">
    <property type="entry name" value="Ku"/>
    <property type="match status" value="1"/>
</dbReference>
<keyword evidence="1" id="KW-0238">DNA-binding</keyword>
<reference evidence="4" key="1">
    <citation type="submission" date="2019-08" db="EMBL/GenBank/DDBJ databases">
        <authorList>
            <person name="Kucharzyk K."/>
            <person name="Murdoch R.W."/>
            <person name="Higgins S."/>
            <person name="Loffler F."/>
        </authorList>
    </citation>
    <scope>NUCLEOTIDE SEQUENCE</scope>
</reference>
<dbReference type="HAMAP" id="MF_01875">
    <property type="entry name" value="Prokaryotic_Ku"/>
    <property type="match status" value="1"/>
</dbReference>
<dbReference type="SMART" id="SM00559">
    <property type="entry name" value="Ku78"/>
    <property type="match status" value="1"/>
</dbReference>
<gene>
    <name evidence="4" type="primary">ku_6</name>
    <name evidence="4" type="ORF">SDC9_94628</name>
</gene>
<dbReference type="Gene3D" id="2.40.290.10">
    <property type="match status" value="1"/>
</dbReference>
<protein>
    <submittedName>
        <fullName evidence="4">Non-homologous end joining protein Ku</fullName>
    </submittedName>
</protein>
<dbReference type="PANTHER" id="PTHR41251:SF1">
    <property type="entry name" value="NON-HOMOLOGOUS END JOINING PROTEIN KU"/>
    <property type="match status" value="1"/>
</dbReference>
<dbReference type="CDD" id="cd00789">
    <property type="entry name" value="KU_like"/>
    <property type="match status" value="1"/>
</dbReference>
<evidence type="ECO:0000256" key="2">
    <source>
        <dbReference type="SAM" id="MobiDB-lite"/>
    </source>
</evidence>
<dbReference type="InterPro" id="IPR006164">
    <property type="entry name" value="DNA_bd_Ku70/Ku80"/>
</dbReference>
<evidence type="ECO:0000313" key="4">
    <source>
        <dbReference type="EMBL" id="MPM47907.1"/>
    </source>
</evidence>
<evidence type="ECO:0000259" key="3">
    <source>
        <dbReference type="SMART" id="SM00559"/>
    </source>
</evidence>
<name>A0A645A4B3_9ZZZZ</name>
<dbReference type="PANTHER" id="PTHR41251">
    <property type="entry name" value="NON-HOMOLOGOUS END JOINING PROTEIN KU"/>
    <property type="match status" value="1"/>
</dbReference>
<evidence type="ECO:0000256" key="1">
    <source>
        <dbReference type="ARBA" id="ARBA00023125"/>
    </source>
</evidence>
<comment type="caution">
    <text evidence="4">The sequence shown here is derived from an EMBL/GenBank/DDBJ whole genome shotgun (WGS) entry which is preliminary data.</text>
</comment>
<dbReference type="SUPFAM" id="SSF100939">
    <property type="entry name" value="SPOC domain-like"/>
    <property type="match status" value="1"/>
</dbReference>
<dbReference type="InterPro" id="IPR009187">
    <property type="entry name" value="Prok_Ku"/>
</dbReference>